<dbReference type="SUPFAM" id="SSF51658">
    <property type="entry name" value="Xylose isomerase-like"/>
    <property type="match status" value="1"/>
</dbReference>
<reference evidence="2 3" key="1">
    <citation type="submission" date="2013-06" db="EMBL/GenBank/DDBJ databases">
        <authorList>
            <person name="Weinstock G."/>
            <person name="Sodergren E."/>
            <person name="Lobos E.A."/>
            <person name="Fulton L."/>
            <person name="Fulton R."/>
            <person name="Courtney L."/>
            <person name="Fronick C."/>
            <person name="O'Laughlin M."/>
            <person name="Godfrey J."/>
            <person name="Wilson R.M."/>
            <person name="Miner T."/>
            <person name="Farmer C."/>
            <person name="Delehaunty K."/>
            <person name="Cordes M."/>
            <person name="Minx P."/>
            <person name="Tomlinson C."/>
            <person name="Chen J."/>
            <person name="Wollam A."/>
            <person name="Pepin K.H."/>
            <person name="Bhonagiri V."/>
            <person name="Zhang X."/>
            <person name="Warren W."/>
            <person name="Mitreva M."/>
            <person name="Mardis E.R."/>
            <person name="Wilson R.K."/>
        </authorList>
    </citation>
    <scope>NUCLEOTIDE SEQUENCE [LARGE SCALE GENOMIC DNA]</scope>
    <source>
        <strain evidence="2 3">ATCC 27803</strain>
    </source>
</reference>
<dbReference type="GO" id="GO:0004519">
    <property type="term" value="F:endonuclease activity"/>
    <property type="evidence" value="ECO:0007669"/>
    <property type="project" value="UniProtKB-KW"/>
</dbReference>
<dbReference type="Gene3D" id="3.20.20.150">
    <property type="entry name" value="Divalent-metal-dependent TIM barrel enzymes"/>
    <property type="match status" value="1"/>
</dbReference>
<keyword evidence="2" id="KW-0255">Endonuclease</keyword>
<gene>
    <name evidence="2" type="ORF">HMPREF0367_01757</name>
</gene>
<evidence type="ECO:0000313" key="3">
    <source>
        <dbReference type="Proteomes" id="UP000016658"/>
    </source>
</evidence>
<feature type="domain" description="Xylose isomerase-like TIM barrel" evidence="1">
    <location>
        <begin position="31"/>
        <end position="288"/>
    </location>
</feature>
<organism evidence="2 3">
    <name type="scientific">Faecalitalea cylindroides ATCC 27803</name>
    <dbReference type="NCBI Taxonomy" id="649755"/>
    <lineage>
        <taxon>Bacteria</taxon>
        <taxon>Bacillati</taxon>
        <taxon>Bacillota</taxon>
        <taxon>Erysipelotrichia</taxon>
        <taxon>Erysipelotrichales</taxon>
        <taxon>Erysipelotrichaceae</taxon>
        <taxon>Faecalitalea</taxon>
    </lineage>
</organism>
<protein>
    <submittedName>
        <fullName evidence="2">AP endonuclease, family 2</fullName>
    </submittedName>
</protein>
<dbReference type="AlphaFoldDB" id="U2NVN4"/>
<evidence type="ECO:0000313" key="2">
    <source>
        <dbReference type="EMBL" id="ERK42110.1"/>
    </source>
</evidence>
<dbReference type="HOGENOM" id="CLU_050006_2_1_9"/>
<dbReference type="InterPro" id="IPR036237">
    <property type="entry name" value="Xyl_isomerase-like_sf"/>
</dbReference>
<proteinExistence type="predicted"/>
<dbReference type="Pfam" id="PF01261">
    <property type="entry name" value="AP_endonuc_2"/>
    <property type="match status" value="1"/>
</dbReference>
<dbReference type="InterPro" id="IPR013022">
    <property type="entry name" value="Xyl_isomerase-like_TIM-brl"/>
</dbReference>
<dbReference type="PANTHER" id="PTHR12110">
    <property type="entry name" value="HYDROXYPYRUVATE ISOMERASE"/>
    <property type="match status" value="1"/>
</dbReference>
<sequence length="304" mass="35743">MAVLCLKQGSDIMQLSIITDQINQDFETALQIIHEHGYKYIEIHNVFSKSIEECNDKEVKKIKELVQRYEVKVTNIASTIFFLCPLYENDQVTLFNPEFYSIKGNVHTHLRYLENACKIALELDCKRIRVFPFRWPDNRKPPFGTKEDMEIILNNLLLAEKIARNYGITLVLENCPYSHLPKGKMTLQLVQQINSPYLKLLWDPANSYRAFKQNVPLEYQGITLIEELKEVYPYIDHIHVKDYHYVEGFKKPFVHKPIYDGDIDYDSIFAYLKEQGYDKALSLEPEVSHKEALLCMKRLQEKTK</sequence>
<keyword evidence="2" id="KW-0378">Hydrolase</keyword>
<dbReference type="EMBL" id="AWVI01000094">
    <property type="protein sequence ID" value="ERK42110.1"/>
    <property type="molecule type" value="Genomic_DNA"/>
</dbReference>
<evidence type="ECO:0000259" key="1">
    <source>
        <dbReference type="Pfam" id="PF01261"/>
    </source>
</evidence>
<accession>U2NVN4</accession>
<keyword evidence="2" id="KW-0540">Nuclease</keyword>
<dbReference type="Proteomes" id="UP000016658">
    <property type="component" value="Unassembled WGS sequence"/>
</dbReference>
<dbReference type="PANTHER" id="PTHR12110:SF41">
    <property type="entry name" value="INOSOSE DEHYDRATASE"/>
    <property type="match status" value="1"/>
</dbReference>
<comment type="caution">
    <text evidence="2">The sequence shown here is derived from an EMBL/GenBank/DDBJ whole genome shotgun (WGS) entry which is preliminary data.</text>
</comment>
<dbReference type="InterPro" id="IPR050312">
    <property type="entry name" value="IolE/XylAMocC-like"/>
</dbReference>
<name>U2NVN4_9FIRM</name>